<dbReference type="PANTHER" id="PTHR43098">
    <property type="entry name" value="L-ORNITHINE N(5)-MONOOXYGENASE-RELATED"/>
    <property type="match status" value="1"/>
</dbReference>
<comment type="similarity">
    <text evidence="3">Belongs to the FAD-binding monooxygenase family.</text>
</comment>
<reference evidence="9 10" key="1">
    <citation type="submission" date="2019-06" db="EMBL/GenBank/DDBJ databases">
        <title>Wine fermentation using esterase from Monascus purpureus.</title>
        <authorList>
            <person name="Geng C."/>
            <person name="Zhang Y."/>
        </authorList>
    </citation>
    <scope>NUCLEOTIDE SEQUENCE [LARGE SCALE GENOMIC DNA]</scope>
    <source>
        <strain evidence="9">HQ1</strain>
    </source>
</reference>
<protein>
    <recommendedName>
        <fullName evidence="11">FAD/NAD(P)-binding domain-containing protein</fullName>
    </recommendedName>
</protein>
<gene>
    <name evidence="9" type="ORF">MPDQ_000931</name>
</gene>
<evidence type="ECO:0008006" key="11">
    <source>
        <dbReference type="Google" id="ProtNLM"/>
    </source>
</evidence>
<accession>A0A507QQP4</accession>
<dbReference type="GO" id="GO:0016491">
    <property type="term" value="F:oxidoreductase activity"/>
    <property type="evidence" value="ECO:0007669"/>
    <property type="project" value="UniProtKB-KW"/>
</dbReference>
<name>A0A507QQP4_MONPU</name>
<feature type="compositionally biased region" description="Basic and acidic residues" evidence="8">
    <location>
        <begin position="252"/>
        <end position="279"/>
    </location>
</feature>
<dbReference type="PANTHER" id="PTHR43098:SF2">
    <property type="entry name" value="FAD-BINDING MONOOXYGENASE AUSB-RELATED"/>
    <property type="match status" value="1"/>
</dbReference>
<evidence type="ECO:0000256" key="8">
    <source>
        <dbReference type="SAM" id="MobiDB-lite"/>
    </source>
</evidence>
<evidence type="ECO:0000256" key="2">
    <source>
        <dbReference type="ARBA" id="ARBA00004721"/>
    </source>
</evidence>
<keyword evidence="10" id="KW-1185">Reference proteome</keyword>
<feature type="region of interest" description="Disordered" evidence="8">
    <location>
        <begin position="241"/>
        <end position="279"/>
    </location>
</feature>
<comment type="cofactor">
    <cofactor evidence="1">
        <name>FAD</name>
        <dbReference type="ChEBI" id="CHEBI:57692"/>
    </cofactor>
</comment>
<dbReference type="STRING" id="5098.A0A507QQP4"/>
<evidence type="ECO:0000313" key="10">
    <source>
        <dbReference type="Proteomes" id="UP000319663"/>
    </source>
</evidence>
<proteinExistence type="inferred from homology"/>
<keyword evidence="6" id="KW-0521">NADP</keyword>
<dbReference type="InterPro" id="IPR036188">
    <property type="entry name" value="FAD/NAD-bd_sf"/>
</dbReference>
<dbReference type="AlphaFoldDB" id="A0A507QQP4"/>
<comment type="pathway">
    <text evidence="2">Secondary metabolite biosynthesis; terpenoid biosynthesis.</text>
</comment>
<evidence type="ECO:0000256" key="4">
    <source>
        <dbReference type="ARBA" id="ARBA00022630"/>
    </source>
</evidence>
<evidence type="ECO:0000256" key="1">
    <source>
        <dbReference type="ARBA" id="ARBA00001974"/>
    </source>
</evidence>
<keyword evidence="7" id="KW-0560">Oxidoreductase</keyword>
<dbReference type="EMBL" id="VIFY01000120">
    <property type="protein sequence ID" value="TQB70153.1"/>
    <property type="molecule type" value="Genomic_DNA"/>
</dbReference>
<evidence type="ECO:0000313" key="9">
    <source>
        <dbReference type="EMBL" id="TQB70153.1"/>
    </source>
</evidence>
<organism evidence="9 10">
    <name type="scientific">Monascus purpureus</name>
    <name type="common">Red mold</name>
    <name type="synonym">Monascus anka</name>
    <dbReference type="NCBI Taxonomy" id="5098"/>
    <lineage>
        <taxon>Eukaryota</taxon>
        <taxon>Fungi</taxon>
        <taxon>Dikarya</taxon>
        <taxon>Ascomycota</taxon>
        <taxon>Pezizomycotina</taxon>
        <taxon>Eurotiomycetes</taxon>
        <taxon>Eurotiomycetidae</taxon>
        <taxon>Eurotiales</taxon>
        <taxon>Aspergillaceae</taxon>
        <taxon>Monascus</taxon>
    </lineage>
</organism>
<sequence>MAVNQQAQVDREKLEAVRKRYAEEAAKRIRPEGLEQFLQLTETDEKRLHALVEDPWVDHDALNAQNSPIKNGEVYRFFVVGAGFGALQYAVRLIEEGVASASDIRLADAGGRVWGYIYLPLLEETGYVPENNYSPGEEIRLHAERIAAQWDLVDKTLFRSDVKSVEWDEKTQLWTVKLVQGCGPSAAPIPLQFRAEYVYLAAGVLTRPQIPRIPGILSFSGSLFYTSRWNYAISGGSPTDQTLSGLRGKGCRRGDRGDGHRSHPRGCEVRGRAHPTDPDEFRSRVARNKGWQFERQLNFNTFLTNSAKPGEENLVNDGWKDMPAYSAILGSPSHGIVDPSPENLAEQATRFHILDLSHMETVRARVGQLVKDPDTAARLKPWYPSWCKRPTFSDTYLQTFNWPYVHLLDTDGKGVSRATECGLVVGDNEYPLDIIIFATGYRAPGYGIGSPAVRTGVEIIGRNGQSLDKKWQTKGAATLHGYATNGFPNLFFSSANQATQTGNNIMMLGIIATHITYIIAQAERRVGPGQRAIIEVTPDAEEAHTAQILKRAPFYSTLAGCTPGYFNSYNEAGTSLIRRKNGSGPRPVHGLRGRGRISTTCRNGGMRVHWGDYWLFKQV</sequence>
<evidence type="ECO:0000256" key="7">
    <source>
        <dbReference type="ARBA" id="ARBA00023002"/>
    </source>
</evidence>
<evidence type="ECO:0000256" key="3">
    <source>
        <dbReference type="ARBA" id="ARBA00010139"/>
    </source>
</evidence>
<dbReference type="Gene3D" id="3.50.50.60">
    <property type="entry name" value="FAD/NAD(P)-binding domain"/>
    <property type="match status" value="2"/>
</dbReference>
<keyword evidence="5" id="KW-0274">FAD</keyword>
<comment type="caution">
    <text evidence="9">The sequence shown here is derived from an EMBL/GenBank/DDBJ whole genome shotgun (WGS) entry which is preliminary data.</text>
</comment>
<dbReference type="InterPro" id="IPR050775">
    <property type="entry name" value="FAD-binding_Monooxygenases"/>
</dbReference>
<evidence type="ECO:0000256" key="5">
    <source>
        <dbReference type="ARBA" id="ARBA00022827"/>
    </source>
</evidence>
<dbReference type="OrthoDB" id="66881at2759"/>
<keyword evidence="4" id="KW-0285">Flavoprotein</keyword>
<evidence type="ECO:0000256" key="6">
    <source>
        <dbReference type="ARBA" id="ARBA00022857"/>
    </source>
</evidence>
<dbReference type="Proteomes" id="UP000319663">
    <property type="component" value="Unassembled WGS sequence"/>
</dbReference>
<dbReference type="SUPFAM" id="SSF51905">
    <property type="entry name" value="FAD/NAD(P)-binding domain"/>
    <property type="match status" value="2"/>
</dbReference>